<evidence type="ECO:0000313" key="5">
    <source>
        <dbReference type="Proteomes" id="UP000199118"/>
    </source>
</evidence>
<feature type="compositionally biased region" description="Low complexity" evidence="2">
    <location>
        <begin position="114"/>
        <end position="131"/>
    </location>
</feature>
<dbReference type="GO" id="GO:1902600">
    <property type="term" value="P:proton transmembrane transport"/>
    <property type="evidence" value="ECO:0007669"/>
    <property type="project" value="UniProtKB-KW"/>
</dbReference>
<dbReference type="Proteomes" id="UP000199118">
    <property type="component" value="Unassembled WGS sequence"/>
</dbReference>
<keyword evidence="3" id="KW-1133">Transmembrane helix</keyword>
<comment type="similarity">
    <text evidence="1">Belongs to the bacterial AtpI family.</text>
</comment>
<protein>
    <recommendedName>
        <fullName evidence="1">ATP synthase protein I</fullName>
    </recommendedName>
</protein>
<dbReference type="PIRSF" id="PIRSF032126">
    <property type="entry name" value="F0F1_ATP_synthase_subunit_I"/>
    <property type="match status" value="1"/>
</dbReference>
<proteinExistence type="inferred from homology"/>
<keyword evidence="3" id="KW-0812">Transmembrane</keyword>
<keyword evidence="1" id="KW-0406">Ion transport</keyword>
<dbReference type="InterPro" id="IPR016989">
    <property type="entry name" value="Atp1_alphaprobac"/>
</dbReference>
<reference evidence="4 5" key="1">
    <citation type="submission" date="2016-10" db="EMBL/GenBank/DDBJ databases">
        <authorList>
            <person name="de Groot N.N."/>
        </authorList>
    </citation>
    <scope>NUCLEOTIDE SEQUENCE [LARGE SCALE GENOMIC DNA]</scope>
    <source>
        <strain evidence="4 5">DSM 17890</strain>
    </source>
</reference>
<feature type="region of interest" description="Disordered" evidence="2">
    <location>
        <begin position="1"/>
        <end position="22"/>
    </location>
</feature>
<name>A0A1H2ZDY9_9RHOB</name>
<dbReference type="GO" id="GO:0045259">
    <property type="term" value="C:proton-transporting ATP synthase complex"/>
    <property type="evidence" value="ECO:0007669"/>
    <property type="project" value="UniProtKB-UniRule"/>
</dbReference>
<accession>A0A1H2ZDY9</accession>
<keyword evidence="5" id="KW-1185">Reference proteome</keyword>
<keyword evidence="1" id="KW-0813">Transport</keyword>
<keyword evidence="1" id="KW-0375">Hydrogen ion transport</keyword>
<feature type="compositionally biased region" description="Basic and acidic residues" evidence="2">
    <location>
        <begin position="10"/>
        <end position="22"/>
    </location>
</feature>
<feature type="region of interest" description="Disordered" evidence="2">
    <location>
        <begin position="111"/>
        <end position="137"/>
    </location>
</feature>
<sequence>MTGTSDDDASETREPVRSDLADIDARLQAIRSRREAETRPRRAGGGKWQGAEFAWRMVIDLVAGVGVGGAIGWGLDTLVGTKPLFLLVFILLGFGAGVRVMLQSAKDLQRRNKAGASSGAAGPNGNDGAQAPEDEGR</sequence>
<dbReference type="EMBL" id="FNMZ01000003">
    <property type="protein sequence ID" value="SDX15024.1"/>
    <property type="molecule type" value="Genomic_DNA"/>
</dbReference>
<evidence type="ECO:0000313" key="4">
    <source>
        <dbReference type="EMBL" id="SDX15024.1"/>
    </source>
</evidence>
<keyword evidence="1 3" id="KW-0472">Membrane</keyword>
<dbReference type="STRING" id="356660.SAMN05444336_103449"/>
<dbReference type="InterPro" id="IPR032820">
    <property type="entry name" value="ATPase_put"/>
</dbReference>
<dbReference type="AlphaFoldDB" id="A0A1H2ZDY9"/>
<feature type="transmembrane region" description="Helical" evidence="3">
    <location>
        <begin position="53"/>
        <end position="72"/>
    </location>
</feature>
<feature type="transmembrane region" description="Helical" evidence="3">
    <location>
        <begin position="84"/>
        <end position="102"/>
    </location>
</feature>
<gene>
    <name evidence="4" type="ORF">SAMN05444336_103449</name>
</gene>
<organism evidence="4 5">
    <name type="scientific">Albimonas donghaensis</name>
    <dbReference type="NCBI Taxonomy" id="356660"/>
    <lineage>
        <taxon>Bacteria</taxon>
        <taxon>Pseudomonadati</taxon>
        <taxon>Pseudomonadota</taxon>
        <taxon>Alphaproteobacteria</taxon>
        <taxon>Rhodobacterales</taxon>
        <taxon>Paracoccaceae</taxon>
        <taxon>Albimonas</taxon>
    </lineage>
</organism>
<comment type="function">
    <text evidence="1">A possible function for this protein is to guide the assembly of the membrane sector of the ATPase enzyme complex.</text>
</comment>
<evidence type="ECO:0000256" key="1">
    <source>
        <dbReference type="PIRNR" id="PIRNR032126"/>
    </source>
</evidence>
<evidence type="ECO:0000256" key="2">
    <source>
        <dbReference type="SAM" id="MobiDB-lite"/>
    </source>
</evidence>
<evidence type="ECO:0000256" key="3">
    <source>
        <dbReference type="SAM" id="Phobius"/>
    </source>
</evidence>
<dbReference type="RefSeq" id="WP_092681889.1">
    <property type="nucleotide sequence ID" value="NZ_FNMZ01000003.1"/>
</dbReference>
<dbReference type="Pfam" id="PF09527">
    <property type="entry name" value="ATPase_gene1"/>
    <property type="match status" value="1"/>
</dbReference>